<organism evidence="2 4">
    <name type="scientific">Aliidiomarina iranensis</name>
    <dbReference type="NCBI Taxonomy" id="1434071"/>
    <lineage>
        <taxon>Bacteria</taxon>
        <taxon>Pseudomonadati</taxon>
        <taxon>Pseudomonadota</taxon>
        <taxon>Gammaproteobacteria</taxon>
        <taxon>Alteromonadales</taxon>
        <taxon>Idiomarinaceae</taxon>
        <taxon>Aliidiomarina</taxon>
    </lineage>
</organism>
<evidence type="ECO:0000313" key="4">
    <source>
        <dbReference type="Proteomes" id="UP000288395"/>
    </source>
</evidence>
<evidence type="ECO:0000313" key="2">
    <source>
        <dbReference type="EMBL" id="RUO18060.1"/>
    </source>
</evidence>
<keyword evidence="4" id="KW-1185">Reference proteome</keyword>
<feature type="signal peptide" evidence="1">
    <location>
        <begin position="1"/>
        <end position="18"/>
    </location>
</feature>
<dbReference type="AlphaFoldDB" id="A0A432VPU5"/>
<evidence type="ECO:0000313" key="3">
    <source>
        <dbReference type="EMBL" id="RUO18061.1"/>
    </source>
</evidence>
<dbReference type="EMBL" id="PIPJ01000019">
    <property type="protein sequence ID" value="RUO18060.1"/>
    <property type="molecule type" value="Genomic_DNA"/>
</dbReference>
<sequence>MKIKSTCIVLAVALFASACTSGRLEYFTVEGERKYACETEYTWQPSVDKYAVEYVLAHCAKEAVSRGYTVEDIALLEKDLSVPLPPEGTAWSHELAKQHHVKGMLTDKEYGYLIAYLDLGHDRD</sequence>
<dbReference type="PROSITE" id="PS51257">
    <property type="entry name" value="PROKAR_LIPOPROTEIN"/>
    <property type="match status" value="1"/>
</dbReference>
<evidence type="ECO:0008006" key="5">
    <source>
        <dbReference type="Google" id="ProtNLM"/>
    </source>
</evidence>
<reference evidence="2" key="1">
    <citation type="journal article" date="2011" name="Front. Microbiol.">
        <title>Genomic signatures of strain selection and enhancement in Bacillus atrophaeus var. globigii, a historical biowarfare simulant.</title>
        <authorList>
            <person name="Gibbons H.S."/>
            <person name="Broomall S.M."/>
            <person name="McNew L.A."/>
            <person name="Daligault H."/>
            <person name="Chapman C."/>
            <person name="Bruce D."/>
            <person name="Karavis M."/>
            <person name="Krepps M."/>
            <person name="McGregor P.A."/>
            <person name="Hong C."/>
            <person name="Park K.H."/>
            <person name="Akmal A."/>
            <person name="Feldman A."/>
            <person name="Lin J.S."/>
            <person name="Chang W.E."/>
            <person name="Higgs B.W."/>
            <person name="Demirev P."/>
            <person name="Lindquist J."/>
            <person name="Liem A."/>
            <person name="Fochler E."/>
            <person name="Read T.D."/>
            <person name="Tapia R."/>
            <person name="Johnson S."/>
            <person name="Bishop-Lilly K.A."/>
            <person name="Detter C."/>
            <person name="Han C."/>
            <person name="Sozhamannan S."/>
            <person name="Rosenzweig C.N."/>
            <person name="Skowronski E.W."/>
        </authorList>
    </citation>
    <scope>NUCLEOTIDE SEQUENCE [LARGE SCALE GENOMIC DNA]</scope>
    <source>
        <strain evidence="2">GBPy7</strain>
    </source>
</reference>
<gene>
    <name evidence="2" type="ORF">CWE08_12025</name>
    <name evidence="3" type="ORF">CWE08_12030</name>
</gene>
<dbReference type="OrthoDB" id="6227696at2"/>
<evidence type="ECO:0000256" key="1">
    <source>
        <dbReference type="SAM" id="SignalP"/>
    </source>
</evidence>
<dbReference type="Proteomes" id="UP000288395">
    <property type="component" value="Unassembled WGS sequence"/>
</dbReference>
<dbReference type="EMBL" id="PIPJ01000019">
    <property type="protein sequence ID" value="RUO18061.1"/>
    <property type="molecule type" value="Genomic_DNA"/>
</dbReference>
<protein>
    <recommendedName>
        <fullName evidence="5">Lipoprotein</fullName>
    </recommendedName>
</protein>
<accession>A0A432VPU5</accession>
<dbReference type="RefSeq" id="WP_126768502.1">
    <property type="nucleotide sequence ID" value="NZ_PIPJ01000019.1"/>
</dbReference>
<name>A0A432VPU5_9GAMM</name>
<reference evidence="4" key="2">
    <citation type="journal article" date="2018" name="Front. Microbiol.">
        <title>Genome-Based Analysis Reveals the Taxonomy and Diversity of the Family Idiomarinaceae.</title>
        <authorList>
            <person name="Liu Y."/>
            <person name="Lai Q."/>
            <person name="Shao Z."/>
        </authorList>
    </citation>
    <scope>NUCLEOTIDE SEQUENCE [LARGE SCALE GENOMIC DNA]</scope>
    <source>
        <strain evidence="4">GBPy7</strain>
    </source>
</reference>
<keyword evidence="1" id="KW-0732">Signal</keyword>
<comment type="caution">
    <text evidence="2">The sequence shown here is derived from an EMBL/GenBank/DDBJ whole genome shotgun (WGS) entry which is preliminary data.</text>
</comment>
<proteinExistence type="predicted"/>
<feature type="chain" id="PRO_5044603630" description="Lipoprotein" evidence="1">
    <location>
        <begin position="19"/>
        <end position="124"/>
    </location>
</feature>